<dbReference type="AlphaFoldDB" id="A0A7S1PIK1"/>
<proteinExistence type="predicted"/>
<feature type="compositionally biased region" description="Polar residues" evidence="2">
    <location>
        <begin position="19"/>
        <end position="39"/>
    </location>
</feature>
<feature type="compositionally biased region" description="Polar residues" evidence="2">
    <location>
        <begin position="297"/>
        <end position="322"/>
    </location>
</feature>
<dbReference type="CDD" id="cd05992">
    <property type="entry name" value="PB1"/>
    <property type="match status" value="1"/>
</dbReference>
<dbReference type="SUPFAM" id="SSF54277">
    <property type="entry name" value="CAD &amp; PB1 domains"/>
    <property type="match status" value="1"/>
</dbReference>
<feature type="compositionally biased region" description="Basic and acidic residues" evidence="2">
    <location>
        <begin position="436"/>
        <end position="447"/>
    </location>
</feature>
<feature type="compositionally biased region" description="Polar residues" evidence="2">
    <location>
        <begin position="351"/>
        <end position="362"/>
    </location>
</feature>
<sequence>MPQSSSSSQLHSTPDSSHKFTSPQSLHTSSDETQSTSPESLKHLLSKYNSFLNHFQSDQSPQKVPSEKNSELDANPQDHINEIYQHINPSLISSLIQNMDTKASNAGMNASSRSTNSNNSLQEDNEYLSDLEHQLRAVRQKLLELQHRSGSELRDHDDNQSESIDAIQKWINNNEDKQQYSPNQLLKLTSDSKLNDTINTPIETGFIAAPDDQGIPENSGYASDDEADIGSNARSQHNAHREHRHKRHEENQDVDSSSTKWSTMSNPPSTRRSSPGSIAPSQKFKSPGTEMPDESARTVSLTPSDTPLTPKSVAWSTKTNPAKSVHPASGSDITSVLSGPSQPSRKRPSSDEWSATSLSMNRLSGRPSISERPPRHARIHNPGRIADPCSQKASPQNSLHVNLSAQGSIQEENMNTLAEDDIEELQPETIPSPIEEDKALRSEHDSISTRSLPSHREASPTLHVISSRGEHQHFHNTGSSSSLHSTLMEHVPQIAGRMKIYTPSHTYRVHFAEDKHASLSNFISNEDISSRRCLTYEDEEGDWITIRNKEEWEEAIRCWSADNKKRLFRVRIMEDED</sequence>
<protein>
    <recommendedName>
        <fullName evidence="4">PB1 domain-containing protein</fullName>
    </recommendedName>
</protein>
<feature type="compositionally biased region" description="Polar residues" evidence="2">
    <location>
        <begin position="331"/>
        <end position="343"/>
    </location>
</feature>
<feature type="compositionally biased region" description="Polar residues" evidence="2">
    <location>
        <begin position="254"/>
        <end position="284"/>
    </location>
</feature>
<dbReference type="Gene3D" id="3.10.20.90">
    <property type="entry name" value="Phosphatidylinositol 3-kinase Catalytic Subunit, Chain A, domain 1"/>
    <property type="match status" value="1"/>
</dbReference>
<feature type="compositionally biased region" description="Low complexity" evidence="2">
    <location>
        <begin position="1"/>
        <end position="15"/>
    </location>
</feature>
<accession>A0A7S1PIK1</accession>
<feature type="compositionally biased region" description="Polar residues" evidence="2">
    <location>
        <begin position="47"/>
        <end position="63"/>
    </location>
</feature>
<feature type="region of interest" description="Disordered" evidence="2">
    <location>
        <begin position="205"/>
        <end position="396"/>
    </location>
</feature>
<evidence type="ECO:0000256" key="1">
    <source>
        <dbReference type="SAM" id="Coils"/>
    </source>
</evidence>
<reference evidence="3" key="1">
    <citation type="submission" date="2021-01" db="EMBL/GenBank/DDBJ databases">
        <authorList>
            <person name="Corre E."/>
            <person name="Pelletier E."/>
            <person name="Niang G."/>
            <person name="Scheremetjew M."/>
            <person name="Finn R."/>
            <person name="Kale V."/>
            <person name="Holt S."/>
            <person name="Cochrane G."/>
            <person name="Meng A."/>
            <person name="Brown T."/>
            <person name="Cohen L."/>
        </authorList>
    </citation>
    <scope>NUCLEOTIDE SEQUENCE</scope>
    <source>
        <strain evidence="3">WS</strain>
    </source>
</reference>
<feature type="coiled-coil region" evidence="1">
    <location>
        <begin position="121"/>
        <end position="148"/>
    </location>
</feature>
<dbReference type="EMBL" id="HBGD01005457">
    <property type="protein sequence ID" value="CAD9081283.1"/>
    <property type="molecule type" value="Transcribed_RNA"/>
</dbReference>
<evidence type="ECO:0000313" key="3">
    <source>
        <dbReference type="EMBL" id="CAD9081283.1"/>
    </source>
</evidence>
<keyword evidence="1" id="KW-0175">Coiled coil</keyword>
<name>A0A7S1PIK1_9EUKA</name>
<feature type="region of interest" description="Disordered" evidence="2">
    <location>
        <begin position="436"/>
        <end position="459"/>
    </location>
</feature>
<evidence type="ECO:0000256" key="2">
    <source>
        <dbReference type="SAM" id="MobiDB-lite"/>
    </source>
</evidence>
<gene>
    <name evidence="3" type="ORF">PCOS0759_LOCUS4523</name>
</gene>
<evidence type="ECO:0008006" key="4">
    <source>
        <dbReference type="Google" id="ProtNLM"/>
    </source>
</evidence>
<organism evidence="3">
    <name type="scientific">Percolomonas cosmopolitus</name>
    <dbReference type="NCBI Taxonomy" id="63605"/>
    <lineage>
        <taxon>Eukaryota</taxon>
        <taxon>Discoba</taxon>
        <taxon>Heterolobosea</taxon>
        <taxon>Tetramitia</taxon>
        <taxon>Eutetramitia</taxon>
        <taxon>Percolomonadidae</taxon>
        <taxon>Percolomonas</taxon>
    </lineage>
</organism>
<feature type="compositionally biased region" description="Basic residues" evidence="2">
    <location>
        <begin position="237"/>
        <end position="247"/>
    </location>
</feature>
<feature type="region of interest" description="Disordered" evidence="2">
    <location>
        <begin position="1"/>
        <end position="74"/>
    </location>
</feature>